<dbReference type="Proteomes" id="UP001212997">
    <property type="component" value="Unassembled WGS sequence"/>
</dbReference>
<accession>A0AAD5VF50</accession>
<feature type="region of interest" description="Disordered" evidence="1">
    <location>
        <begin position="79"/>
        <end position="275"/>
    </location>
</feature>
<evidence type="ECO:0000313" key="2">
    <source>
        <dbReference type="EMBL" id="KAJ3492076.1"/>
    </source>
</evidence>
<organism evidence="2 3">
    <name type="scientific">Meripilus lineatus</name>
    <dbReference type="NCBI Taxonomy" id="2056292"/>
    <lineage>
        <taxon>Eukaryota</taxon>
        <taxon>Fungi</taxon>
        <taxon>Dikarya</taxon>
        <taxon>Basidiomycota</taxon>
        <taxon>Agaricomycotina</taxon>
        <taxon>Agaricomycetes</taxon>
        <taxon>Polyporales</taxon>
        <taxon>Meripilaceae</taxon>
        <taxon>Meripilus</taxon>
    </lineage>
</organism>
<reference evidence="2" key="1">
    <citation type="submission" date="2022-07" db="EMBL/GenBank/DDBJ databases">
        <title>Genome Sequence of Physisporinus lineatus.</title>
        <authorList>
            <person name="Buettner E."/>
        </authorList>
    </citation>
    <scope>NUCLEOTIDE SEQUENCE</scope>
    <source>
        <strain evidence="2">VT162</strain>
    </source>
</reference>
<proteinExistence type="predicted"/>
<gene>
    <name evidence="2" type="ORF">NLI96_g188</name>
</gene>
<dbReference type="EMBL" id="JANAWD010000003">
    <property type="protein sequence ID" value="KAJ3492076.1"/>
    <property type="molecule type" value="Genomic_DNA"/>
</dbReference>
<protein>
    <submittedName>
        <fullName evidence="2">Uncharacterized protein</fullName>
    </submittedName>
</protein>
<feature type="compositionally biased region" description="Polar residues" evidence="1">
    <location>
        <begin position="116"/>
        <end position="125"/>
    </location>
</feature>
<name>A0AAD5VF50_9APHY</name>
<evidence type="ECO:0000256" key="1">
    <source>
        <dbReference type="SAM" id="MobiDB-lite"/>
    </source>
</evidence>
<dbReference type="AlphaFoldDB" id="A0AAD5VF50"/>
<feature type="compositionally biased region" description="Acidic residues" evidence="1">
    <location>
        <begin position="246"/>
        <end position="259"/>
    </location>
</feature>
<comment type="caution">
    <text evidence="2">The sequence shown here is derived from an EMBL/GenBank/DDBJ whole genome shotgun (WGS) entry which is preliminary data.</text>
</comment>
<sequence length="275" mass="29026">MASTNTDGVDQEIHLVHIGDGPPNIAVVMLPAEGPQRRVTITYASLMPCVCDEDDEAQDFHCPKHPRTAKKVEVRVQGKPVQPDSDGIVVVGGPQDKGSSRTGLQGVGVVAKPKNQKTPSAPNTFSSSAKASKKRKAPNLPDGRSTPPPPALRSGAALSKPGSPSRSLPARPLPVMKTPVRGRRNAPPLMSKGVAIPWNTPPGPRQREAGASSSIKYVENQGQFGGGVKGKSRARSDEEKVVPDSEPAEESVTEPESDDLPPGPIAEFLKTPMRS</sequence>
<feature type="compositionally biased region" description="Low complexity" evidence="1">
    <location>
        <begin position="161"/>
        <end position="174"/>
    </location>
</feature>
<feature type="compositionally biased region" description="Basic and acidic residues" evidence="1">
    <location>
        <begin position="234"/>
        <end position="243"/>
    </location>
</feature>
<keyword evidence="3" id="KW-1185">Reference proteome</keyword>
<evidence type="ECO:0000313" key="3">
    <source>
        <dbReference type="Proteomes" id="UP001212997"/>
    </source>
</evidence>